<name>A0A6B3SYS7_9BURK</name>
<sequence>MLLPCARADSALEELQGLQPLPDSELEGIAGGDGIGIAAHIALNDPTLNNPVTDSRIAIGHTVNGATNYIVIKNLRGNVDISGMLLQVQKKPDGSSYLELTLPEHIRLGNVGFESLSVQSDPAAPVTGNLGRVSIDGTINLQGQLRVWAH</sequence>
<gene>
    <name evidence="1" type="ORF">G3574_23260</name>
</gene>
<comment type="caution">
    <text evidence="1">The sequence shown here is derived from an EMBL/GenBank/DDBJ whole genome shotgun (WGS) entry which is preliminary data.</text>
</comment>
<keyword evidence="2" id="KW-1185">Reference proteome</keyword>
<dbReference type="AlphaFoldDB" id="A0A6B3SYS7"/>
<evidence type="ECO:0000313" key="2">
    <source>
        <dbReference type="Proteomes" id="UP000482155"/>
    </source>
</evidence>
<proteinExistence type="predicted"/>
<accession>A0A6B3SYS7</accession>
<protein>
    <submittedName>
        <fullName evidence="1">Uncharacterized protein</fullName>
    </submittedName>
</protein>
<evidence type="ECO:0000313" key="1">
    <source>
        <dbReference type="EMBL" id="NEX64012.1"/>
    </source>
</evidence>
<reference evidence="1 2" key="1">
    <citation type="submission" date="2020-02" db="EMBL/GenBank/DDBJ databases">
        <authorList>
            <person name="Kim M.K."/>
        </authorList>
    </citation>
    <scope>NUCLEOTIDE SEQUENCE [LARGE SCALE GENOMIC DNA]</scope>
    <source>
        <strain evidence="1 2">17J57-3</strain>
    </source>
</reference>
<organism evidence="1 2">
    <name type="scientific">Noviherbaspirillum galbum</name>
    <dbReference type="NCBI Taxonomy" id="2709383"/>
    <lineage>
        <taxon>Bacteria</taxon>
        <taxon>Pseudomonadati</taxon>
        <taxon>Pseudomonadota</taxon>
        <taxon>Betaproteobacteria</taxon>
        <taxon>Burkholderiales</taxon>
        <taxon>Oxalobacteraceae</taxon>
        <taxon>Noviherbaspirillum</taxon>
    </lineage>
</organism>
<dbReference type="EMBL" id="JAAIVB010000078">
    <property type="protein sequence ID" value="NEX64012.1"/>
    <property type="molecule type" value="Genomic_DNA"/>
</dbReference>
<dbReference type="Proteomes" id="UP000482155">
    <property type="component" value="Unassembled WGS sequence"/>
</dbReference>